<organism evidence="2 3">
    <name type="scientific">Actinomadura physcomitrii</name>
    <dbReference type="NCBI Taxonomy" id="2650748"/>
    <lineage>
        <taxon>Bacteria</taxon>
        <taxon>Bacillati</taxon>
        <taxon>Actinomycetota</taxon>
        <taxon>Actinomycetes</taxon>
        <taxon>Streptosporangiales</taxon>
        <taxon>Thermomonosporaceae</taxon>
        <taxon>Actinomadura</taxon>
    </lineage>
</organism>
<dbReference type="InterPro" id="IPR041726">
    <property type="entry name" value="ACAD10_11_N"/>
</dbReference>
<reference evidence="2" key="1">
    <citation type="submission" date="2019-12" db="EMBL/GenBank/DDBJ databases">
        <title>Actinomadura physcomitrii sp. nov., a novel actinomycete isolated from moss [Physcomitrium sphaericum (Ludw) Fuernr].</title>
        <authorList>
            <person name="Zhuang X."/>
        </authorList>
    </citation>
    <scope>NUCLEOTIDE SEQUENCE [LARGE SCALE GENOMIC DNA]</scope>
    <source>
        <strain evidence="2">LD22</strain>
    </source>
</reference>
<dbReference type="SUPFAM" id="SSF56112">
    <property type="entry name" value="Protein kinase-like (PK-like)"/>
    <property type="match status" value="1"/>
</dbReference>
<dbReference type="EMBL" id="WBMS02000018">
    <property type="protein sequence ID" value="MWA03227.1"/>
    <property type="molecule type" value="Genomic_DNA"/>
</dbReference>
<accession>A0A6I4MGT8</accession>
<sequence length="379" mass="42571">MGRGGSHRTVPGRPLRPAGAAVTARLEDADFVGRWFRHRMTRLGPEVADVRMHDVRRLSRGVSRQTWSVIGSVLGGDGRWSEREYIVRRDHEGGSIIPTSLRTEYEVYRRLNGSAVPTADVLWYEDEPGWAPDGREAYVRAKVPGDWLLPFIADDDPELDEARVAASKEHLDKLALVHTLDWEALGFGEVFAVPPSPAECAETLIGSVLSRLAEFQFEPSPLLAECVAWLRDAAPRDCPRVTLCKGTNGHGEEVWSDGRIVAMSDWELAVLGDPAYDFAQVQEMIPEIHRNGRRVWGLPEALAYHRERTGIEITVRRVEFYRRFYGVLQFLYCHHAAALVHRKEAAPLRFVWTAAEVGYHSRLRLAGVLGIDPLQEAPA</sequence>
<gene>
    <name evidence="2" type="ORF">F8568_023180</name>
</gene>
<protein>
    <submittedName>
        <fullName evidence="2">Phosphotransferase</fullName>
    </submittedName>
</protein>
<dbReference type="Gene3D" id="3.90.1200.10">
    <property type="match status" value="1"/>
</dbReference>
<dbReference type="AlphaFoldDB" id="A0A6I4MGT8"/>
<evidence type="ECO:0000313" key="2">
    <source>
        <dbReference type="EMBL" id="MWA03227.1"/>
    </source>
</evidence>
<evidence type="ECO:0000259" key="1">
    <source>
        <dbReference type="Pfam" id="PF01636"/>
    </source>
</evidence>
<feature type="domain" description="Aminoglycoside phosphotransferase" evidence="1">
    <location>
        <begin position="55"/>
        <end position="286"/>
    </location>
</feature>
<dbReference type="InterPro" id="IPR002575">
    <property type="entry name" value="Aminoglycoside_PTrfase"/>
</dbReference>
<name>A0A6I4MGT8_9ACTN</name>
<proteinExistence type="predicted"/>
<dbReference type="Proteomes" id="UP000462055">
    <property type="component" value="Unassembled WGS sequence"/>
</dbReference>
<keyword evidence="3" id="KW-1185">Reference proteome</keyword>
<dbReference type="Pfam" id="PF01636">
    <property type="entry name" value="APH"/>
    <property type="match status" value="1"/>
</dbReference>
<evidence type="ECO:0000313" key="3">
    <source>
        <dbReference type="Proteomes" id="UP000462055"/>
    </source>
</evidence>
<dbReference type="GO" id="GO:0016740">
    <property type="term" value="F:transferase activity"/>
    <property type="evidence" value="ECO:0007669"/>
    <property type="project" value="UniProtKB-KW"/>
</dbReference>
<comment type="caution">
    <text evidence="2">The sequence shown here is derived from an EMBL/GenBank/DDBJ whole genome shotgun (WGS) entry which is preliminary data.</text>
</comment>
<dbReference type="CDD" id="cd05154">
    <property type="entry name" value="ACAD10_11_N-like"/>
    <property type="match status" value="1"/>
</dbReference>
<dbReference type="InterPro" id="IPR011009">
    <property type="entry name" value="Kinase-like_dom_sf"/>
</dbReference>
<dbReference type="Gene3D" id="3.30.200.20">
    <property type="entry name" value="Phosphorylase Kinase, domain 1"/>
    <property type="match status" value="1"/>
</dbReference>